<proteinExistence type="predicted"/>
<gene>
    <name evidence="3" type="ORF">OI18_10025</name>
</gene>
<dbReference type="EMBL" id="JSVC01000010">
    <property type="protein sequence ID" value="KIC94801.1"/>
    <property type="molecule type" value="Genomic_DNA"/>
</dbReference>
<evidence type="ECO:0000259" key="2">
    <source>
        <dbReference type="Pfam" id="PF14534"/>
    </source>
</evidence>
<dbReference type="RefSeq" id="WP_039139516.1">
    <property type="nucleotide sequence ID" value="NZ_JSVC01000010.1"/>
</dbReference>
<sequence>MRTLIFALCILSANILFAQKADDLSIREVMQAQQEAWNKGDIETFMKGYWNSDSLMFIGSSGVTYGFNNTLERYRKTYNSREKMGTLKFDLLHVIRLADNVYMVVGKWHLTRTIGDAGGLYTLLFRKINDRWVIISDHTS</sequence>
<feature type="domain" description="DUF4440" evidence="2">
    <location>
        <begin position="26"/>
        <end position="134"/>
    </location>
</feature>
<dbReference type="SUPFAM" id="SSF54427">
    <property type="entry name" value="NTF2-like"/>
    <property type="match status" value="1"/>
</dbReference>
<reference evidence="3 4" key="1">
    <citation type="submission" date="2014-11" db="EMBL/GenBank/DDBJ databases">
        <title>Genome sequence of Flavihumibacter solisilvae 3-3.</title>
        <authorList>
            <person name="Zhou G."/>
            <person name="Li M."/>
            <person name="Wang G."/>
        </authorList>
    </citation>
    <scope>NUCLEOTIDE SEQUENCE [LARGE SCALE GENOMIC DNA]</scope>
    <source>
        <strain evidence="3 4">3-3</strain>
    </source>
</reference>
<evidence type="ECO:0000313" key="3">
    <source>
        <dbReference type="EMBL" id="KIC94801.1"/>
    </source>
</evidence>
<feature type="signal peptide" evidence="1">
    <location>
        <begin position="1"/>
        <end position="18"/>
    </location>
</feature>
<comment type="caution">
    <text evidence="3">The sequence shown here is derived from an EMBL/GenBank/DDBJ whole genome shotgun (WGS) entry which is preliminary data.</text>
</comment>
<accession>A0A0C1L5K1</accession>
<feature type="chain" id="PRO_5002135271" evidence="1">
    <location>
        <begin position="19"/>
        <end position="140"/>
    </location>
</feature>
<dbReference type="InterPro" id="IPR032710">
    <property type="entry name" value="NTF2-like_dom_sf"/>
</dbReference>
<dbReference type="Proteomes" id="UP000031408">
    <property type="component" value="Unassembled WGS sequence"/>
</dbReference>
<dbReference type="Gene3D" id="3.10.450.50">
    <property type="match status" value="1"/>
</dbReference>
<dbReference type="OrthoDB" id="120856at2"/>
<name>A0A0C1L5K1_9BACT</name>
<dbReference type="InterPro" id="IPR027843">
    <property type="entry name" value="DUF4440"/>
</dbReference>
<dbReference type="STRING" id="1349421.OI18_10025"/>
<organism evidence="3 4">
    <name type="scientific">Flavihumibacter solisilvae</name>
    <dbReference type="NCBI Taxonomy" id="1349421"/>
    <lineage>
        <taxon>Bacteria</taxon>
        <taxon>Pseudomonadati</taxon>
        <taxon>Bacteroidota</taxon>
        <taxon>Chitinophagia</taxon>
        <taxon>Chitinophagales</taxon>
        <taxon>Chitinophagaceae</taxon>
        <taxon>Flavihumibacter</taxon>
    </lineage>
</organism>
<dbReference type="AlphaFoldDB" id="A0A0C1L5K1"/>
<keyword evidence="1" id="KW-0732">Signal</keyword>
<keyword evidence="4" id="KW-1185">Reference proteome</keyword>
<dbReference type="Pfam" id="PF14534">
    <property type="entry name" value="DUF4440"/>
    <property type="match status" value="1"/>
</dbReference>
<protein>
    <submittedName>
        <fullName evidence="3">L-asparaginase</fullName>
    </submittedName>
</protein>
<evidence type="ECO:0000313" key="4">
    <source>
        <dbReference type="Proteomes" id="UP000031408"/>
    </source>
</evidence>
<evidence type="ECO:0000256" key="1">
    <source>
        <dbReference type="SAM" id="SignalP"/>
    </source>
</evidence>